<evidence type="ECO:0000259" key="1">
    <source>
        <dbReference type="Pfam" id="PF14498"/>
    </source>
</evidence>
<organism evidence="4 5">
    <name type="scientific">Paenibacillus ferrarius</name>
    <dbReference type="NCBI Taxonomy" id="1469647"/>
    <lineage>
        <taxon>Bacteria</taxon>
        <taxon>Bacillati</taxon>
        <taxon>Bacillota</taxon>
        <taxon>Bacilli</taxon>
        <taxon>Bacillales</taxon>
        <taxon>Paenibacillaceae</taxon>
        <taxon>Paenibacillus</taxon>
    </lineage>
</organism>
<dbReference type="FunFam" id="1.50.10.10:FF:000028">
    <property type="entry name" value="Alpha-L-fucosidase 2"/>
    <property type="match status" value="1"/>
</dbReference>
<dbReference type="Gene3D" id="1.50.10.10">
    <property type="match status" value="1"/>
</dbReference>
<dbReference type="PANTHER" id="PTHR31084:SF0">
    <property type="entry name" value="ALPHA-L-FUCOSIDASE 2"/>
    <property type="match status" value="1"/>
</dbReference>
<dbReference type="InterPro" id="IPR049053">
    <property type="entry name" value="AFCA-like_C"/>
</dbReference>
<dbReference type="AlphaFoldDB" id="A0A1V4H611"/>
<dbReference type="OrthoDB" id="9802600at2"/>
<accession>A0A1V4H611</accession>
<protein>
    <submittedName>
        <fullName evidence="4">Alpha-L-fucosidase</fullName>
    </submittedName>
</protein>
<dbReference type="SUPFAM" id="SSF48208">
    <property type="entry name" value="Six-hairpin glycosidases"/>
    <property type="match status" value="1"/>
</dbReference>
<dbReference type="PANTHER" id="PTHR31084">
    <property type="entry name" value="ALPHA-L-FUCOSIDASE 2"/>
    <property type="match status" value="1"/>
</dbReference>
<feature type="domain" description="Glycosyl hydrolase family 95 N-terminal" evidence="1">
    <location>
        <begin position="3"/>
        <end position="246"/>
    </location>
</feature>
<name>A0A1V4H611_9BACL</name>
<reference evidence="5" key="1">
    <citation type="submission" date="2016-07" db="EMBL/GenBank/DDBJ databases">
        <authorList>
            <person name="Florea S."/>
            <person name="Webb J.S."/>
            <person name="Jaromczyk J."/>
            <person name="Schardl C.L."/>
        </authorList>
    </citation>
    <scope>NUCLEOTIDE SEQUENCE [LARGE SCALE GENOMIC DNA]</scope>
    <source>
        <strain evidence="5">CY1</strain>
    </source>
</reference>
<dbReference type="InterPro" id="IPR016518">
    <property type="entry name" value="Alpha-L-fucosidase"/>
</dbReference>
<dbReference type="InterPro" id="IPR013780">
    <property type="entry name" value="Glyco_hydro_b"/>
</dbReference>
<dbReference type="Proteomes" id="UP000190626">
    <property type="component" value="Unassembled WGS sequence"/>
</dbReference>
<dbReference type="InterPro" id="IPR054363">
    <property type="entry name" value="GH95_cat"/>
</dbReference>
<feature type="domain" description="Alpha fucosidase A-like C-terminal" evidence="2">
    <location>
        <begin position="691"/>
        <end position="784"/>
    </location>
</feature>
<evidence type="ECO:0000313" key="4">
    <source>
        <dbReference type="EMBL" id="OPH46582.1"/>
    </source>
</evidence>
<evidence type="ECO:0000259" key="2">
    <source>
        <dbReference type="Pfam" id="PF21307"/>
    </source>
</evidence>
<dbReference type="Pfam" id="PF21307">
    <property type="entry name" value="Glyco_hydro_95_C"/>
    <property type="match status" value="1"/>
</dbReference>
<dbReference type="PIRSF" id="PIRSF007663">
    <property type="entry name" value="UCP007663"/>
    <property type="match status" value="1"/>
</dbReference>
<dbReference type="RefSeq" id="WP_079421349.1">
    <property type="nucleotide sequence ID" value="NZ_MBTG01000073.1"/>
</dbReference>
<dbReference type="InterPro" id="IPR008928">
    <property type="entry name" value="6-hairpin_glycosidase_sf"/>
</dbReference>
<dbReference type="STRING" id="1469647.BC351_13885"/>
<dbReference type="GO" id="GO:0004560">
    <property type="term" value="F:alpha-L-fucosidase activity"/>
    <property type="evidence" value="ECO:0007669"/>
    <property type="project" value="InterPro"/>
</dbReference>
<evidence type="ECO:0000259" key="3">
    <source>
        <dbReference type="Pfam" id="PF22124"/>
    </source>
</evidence>
<comment type="caution">
    <text evidence="4">The sequence shown here is derived from an EMBL/GenBank/DDBJ whole genome shotgun (WGS) entry which is preliminary data.</text>
</comment>
<proteinExistence type="predicted"/>
<dbReference type="Pfam" id="PF22124">
    <property type="entry name" value="Glyco_hydro_95_cat"/>
    <property type="match status" value="1"/>
</dbReference>
<sequence>MKLCYQVPAGKWTEALPLGNGRLGAMVFGGIESEKLQLNEDTLWSGAPKDGTNPRVRDILPEIRKSINEGSYTNADVLSKEMMGPYTQSYLPLGDLSIHFYHGDLAQDYSRELDIETATTTVSYKIGEVTYKRTYFISYPDQVIVLRFEADRPRMLNFGVKLWSPLKHHTGVEDDRLVLKGKAPVHVDPNYYRTNNPVVYGDEGMRFEGRLAYRVENGQSVVNQDGLYMEGATSATLIFSAATSFNGFDRNPAAEGKDPSSIVESHVAAALEKSYLALLNDHIDDYRALFDRVSLDLGAADLAPMKSTDARVEAHGARDKKLVELLFQFGRYLMISSSRPGTQAANLQGIWNKDVRPPWSSNYTLNINAEMNYWLAETCNLAECHQPLLTFTKNLSTKGTNVAKVNYAAKGWTAHHNSDIWCQAAPVGDYGAGDPVWASWPMASPWLSQHLWEHYDFGRDDTYLREMAYPIMKEAALFCLDWLQEEPDGSLISSPSTSPEHKFVTADGSLAAVSKGAAMDHALMWDLFTNCVKAAKALGMDESFQAELEMAKARLFPYQIGKHGQLQEWFQDFADQDVFHRHVSHLYGVFPGCELTAETAPELFEAAQRSLERRSDIGTGWSLAWKINLWARFRDGNRALRLIDDVFNLVREEKGAVTGGGVYPNLFGAHPPFQIDGNFGFTAGVAEMLLQSHAEVIYLLPATPDDWASGHVKGLRARGGFEINISWENGEITSATILSLQGNSCNVTSAIPLQVEANGHSVASVCHSNGMVTFATTVGMTYKISPVLKASSDMKR</sequence>
<dbReference type="Gene3D" id="2.60.40.1180">
    <property type="entry name" value="Golgi alpha-mannosidase II"/>
    <property type="match status" value="1"/>
</dbReference>
<dbReference type="EMBL" id="MBTG01000073">
    <property type="protein sequence ID" value="OPH46582.1"/>
    <property type="molecule type" value="Genomic_DNA"/>
</dbReference>
<evidence type="ECO:0000313" key="5">
    <source>
        <dbReference type="Proteomes" id="UP000190626"/>
    </source>
</evidence>
<dbReference type="InterPro" id="IPR012341">
    <property type="entry name" value="6hp_glycosidase-like_sf"/>
</dbReference>
<dbReference type="InterPro" id="IPR027414">
    <property type="entry name" value="GH95_N_dom"/>
</dbReference>
<keyword evidence="5" id="KW-1185">Reference proteome</keyword>
<dbReference type="GO" id="GO:0005975">
    <property type="term" value="P:carbohydrate metabolic process"/>
    <property type="evidence" value="ECO:0007669"/>
    <property type="project" value="InterPro"/>
</dbReference>
<feature type="domain" description="Glycosyl hydrolase family 95 catalytic" evidence="3">
    <location>
        <begin position="275"/>
        <end position="689"/>
    </location>
</feature>
<dbReference type="Pfam" id="PF14498">
    <property type="entry name" value="Glyco_hyd_65N_2"/>
    <property type="match status" value="1"/>
</dbReference>
<gene>
    <name evidence="4" type="ORF">BC351_13885</name>
</gene>
<dbReference type="Gene3D" id="2.70.98.50">
    <property type="entry name" value="putative glycoside hydrolase family protein from bacillus halodurans"/>
    <property type="match status" value="1"/>
</dbReference>